<evidence type="ECO:0000256" key="1">
    <source>
        <dbReference type="SAM" id="MobiDB-lite"/>
    </source>
</evidence>
<accession>A0ABD1YNZ8</accession>
<evidence type="ECO:0000313" key="2">
    <source>
        <dbReference type="EMBL" id="KAL2632370.1"/>
    </source>
</evidence>
<name>A0ABD1YNZ8_9MARC</name>
<comment type="caution">
    <text evidence="2">The sequence shown here is derived from an EMBL/GenBank/DDBJ whole genome shotgun (WGS) entry which is preliminary data.</text>
</comment>
<feature type="compositionally biased region" description="Gly residues" evidence="1">
    <location>
        <begin position="77"/>
        <end position="92"/>
    </location>
</feature>
<dbReference type="EMBL" id="JBHFFA010000004">
    <property type="protein sequence ID" value="KAL2632370.1"/>
    <property type="molecule type" value="Genomic_DNA"/>
</dbReference>
<feature type="region of interest" description="Disordered" evidence="1">
    <location>
        <begin position="17"/>
        <end position="114"/>
    </location>
</feature>
<organism evidence="2 3">
    <name type="scientific">Riccia fluitans</name>
    <dbReference type="NCBI Taxonomy" id="41844"/>
    <lineage>
        <taxon>Eukaryota</taxon>
        <taxon>Viridiplantae</taxon>
        <taxon>Streptophyta</taxon>
        <taxon>Embryophyta</taxon>
        <taxon>Marchantiophyta</taxon>
        <taxon>Marchantiopsida</taxon>
        <taxon>Marchantiidae</taxon>
        <taxon>Marchantiales</taxon>
        <taxon>Ricciaceae</taxon>
        <taxon>Riccia</taxon>
    </lineage>
</organism>
<feature type="compositionally biased region" description="Polar residues" evidence="1">
    <location>
        <begin position="37"/>
        <end position="50"/>
    </location>
</feature>
<protein>
    <submittedName>
        <fullName evidence="2">Uncharacterized protein</fullName>
    </submittedName>
</protein>
<reference evidence="2 3" key="1">
    <citation type="submission" date="2024-09" db="EMBL/GenBank/DDBJ databases">
        <title>Chromosome-scale assembly of Riccia fluitans.</title>
        <authorList>
            <person name="Paukszto L."/>
            <person name="Sawicki J."/>
            <person name="Karawczyk K."/>
            <person name="Piernik-Szablinska J."/>
            <person name="Szczecinska M."/>
            <person name="Mazdziarz M."/>
        </authorList>
    </citation>
    <scope>NUCLEOTIDE SEQUENCE [LARGE SCALE GENOMIC DNA]</scope>
    <source>
        <strain evidence="2">Rf_01</strain>
        <tissue evidence="2">Aerial parts of the thallus</tissue>
    </source>
</reference>
<feature type="compositionally biased region" description="Low complexity" evidence="1">
    <location>
        <begin position="52"/>
        <end position="68"/>
    </location>
</feature>
<evidence type="ECO:0000313" key="3">
    <source>
        <dbReference type="Proteomes" id="UP001605036"/>
    </source>
</evidence>
<dbReference type="AlphaFoldDB" id="A0ABD1YNZ8"/>
<dbReference type="Proteomes" id="UP001605036">
    <property type="component" value="Unassembled WGS sequence"/>
</dbReference>
<gene>
    <name evidence="2" type="ORF">R1flu_017056</name>
</gene>
<keyword evidence="3" id="KW-1185">Reference proteome</keyword>
<proteinExistence type="predicted"/>
<sequence>MFGSSALVTYVPQSFLTSLPGNSFPSPPAPQSFPALGNSNAPPSTSQTFAVPSPVSIPTAATSPSADSARAKSVDVEGGGEAALDGNGGAGSQGARRTLGRRRTRPPTPRDNSRFTWTDEWVACLL</sequence>